<evidence type="ECO:0000313" key="2">
    <source>
        <dbReference type="Proteomes" id="UP000309997"/>
    </source>
</evidence>
<proteinExistence type="predicted"/>
<evidence type="ECO:0000313" key="1">
    <source>
        <dbReference type="EMBL" id="KAL3597769.1"/>
    </source>
</evidence>
<organism evidence="1 2">
    <name type="scientific">Populus alba</name>
    <name type="common">White poplar</name>
    <dbReference type="NCBI Taxonomy" id="43335"/>
    <lineage>
        <taxon>Eukaryota</taxon>
        <taxon>Viridiplantae</taxon>
        <taxon>Streptophyta</taxon>
        <taxon>Embryophyta</taxon>
        <taxon>Tracheophyta</taxon>
        <taxon>Spermatophyta</taxon>
        <taxon>Magnoliopsida</taxon>
        <taxon>eudicotyledons</taxon>
        <taxon>Gunneridae</taxon>
        <taxon>Pentapetalae</taxon>
        <taxon>rosids</taxon>
        <taxon>fabids</taxon>
        <taxon>Malpighiales</taxon>
        <taxon>Salicaceae</taxon>
        <taxon>Saliceae</taxon>
        <taxon>Populus</taxon>
    </lineage>
</organism>
<sequence length="185" mass="19962">MEVMVFVLSFLLPAFLARFDGYVATGSRLACNAGECLFPCLKDETDWNLRNCYLRMVISSLLTGYALQHSVAQTHEIIKGICCTDISNSFIPWNMFSASDDIYSEGIIDSLTWLPCMSKVMITCCDLSCSSMKATTGEGAGHNQCSCGEHCGCNPCTCPRSVVTTVVGKAYCKCGADCACPTCSS</sequence>
<dbReference type="Proteomes" id="UP000309997">
    <property type="component" value="Unassembled WGS sequence"/>
</dbReference>
<accession>A0ACC4CIJ0</accession>
<protein>
    <submittedName>
        <fullName evidence="1">Uncharacterized protein</fullName>
    </submittedName>
</protein>
<dbReference type="EMBL" id="RCHU02000004">
    <property type="protein sequence ID" value="KAL3597769.1"/>
    <property type="molecule type" value="Genomic_DNA"/>
</dbReference>
<keyword evidence="2" id="KW-1185">Reference proteome</keyword>
<reference evidence="1 2" key="1">
    <citation type="journal article" date="2024" name="Plant Biotechnol. J.">
        <title>Genome and CRISPR/Cas9 system of a widespread forest tree (Populus alba) in the world.</title>
        <authorList>
            <person name="Liu Y.J."/>
            <person name="Jiang P.F."/>
            <person name="Han X.M."/>
            <person name="Li X.Y."/>
            <person name="Wang H.M."/>
            <person name="Wang Y.J."/>
            <person name="Wang X.X."/>
            <person name="Zeng Q.Y."/>
        </authorList>
    </citation>
    <scope>NUCLEOTIDE SEQUENCE [LARGE SCALE GENOMIC DNA]</scope>
    <source>
        <strain evidence="2">cv. PAL-ZL1</strain>
    </source>
</reference>
<comment type="caution">
    <text evidence="1">The sequence shown here is derived from an EMBL/GenBank/DDBJ whole genome shotgun (WGS) entry which is preliminary data.</text>
</comment>
<name>A0ACC4CIJ0_POPAL</name>
<gene>
    <name evidence="1" type="ORF">D5086_009406</name>
</gene>